<dbReference type="AlphaFoldDB" id="A0A157T1Z4"/>
<evidence type="ECO:0000313" key="2">
    <source>
        <dbReference type="EMBL" id="QPG48815.1"/>
    </source>
</evidence>
<dbReference type="Proteomes" id="UP000594632">
    <property type="component" value="Chromosome"/>
</dbReference>
<organism evidence="3 4">
    <name type="scientific">Saccharolobus solfataricus</name>
    <name type="common">Sulfolobus solfataricus</name>
    <dbReference type="NCBI Taxonomy" id="2287"/>
    <lineage>
        <taxon>Archaea</taxon>
        <taxon>Thermoproteota</taxon>
        <taxon>Thermoprotei</taxon>
        <taxon>Sulfolobales</taxon>
        <taxon>Sulfolobaceae</taxon>
        <taxon>Saccharolobus</taxon>
    </lineage>
</organism>
<dbReference type="RefSeq" id="WP_010923484.1">
    <property type="nucleotide sequence ID" value="NZ_LT549890.1"/>
</dbReference>
<feature type="transmembrane region" description="Helical" evidence="1">
    <location>
        <begin position="477"/>
        <end position="496"/>
    </location>
</feature>
<accession>A0A157T1Z4</accession>
<dbReference type="GeneID" id="7806186"/>
<dbReference type="PATRIC" id="fig|2287.9.peg.1785"/>
<gene>
    <name evidence="2" type="ORF">HFC64_01480</name>
    <name evidence="3" type="ORF">SSOP1_1706</name>
</gene>
<reference evidence="4" key="1">
    <citation type="submission" date="2016-04" db="EMBL/GenBank/DDBJ databases">
        <authorList>
            <person name="Shah S.A."/>
            <person name="Garrett R.A."/>
        </authorList>
    </citation>
    <scope>NUCLEOTIDE SEQUENCE [LARGE SCALE GENOMIC DNA]</scope>
    <source>
        <strain evidence="4">ATCC 35091 / DSM 1616 / JCM 8930 / NBRC 15331 / P1</strain>
    </source>
</reference>
<keyword evidence="1" id="KW-0812">Transmembrane</keyword>
<evidence type="ECO:0000313" key="4">
    <source>
        <dbReference type="Proteomes" id="UP000076770"/>
    </source>
</evidence>
<dbReference type="OMA" id="AMIWSSE"/>
<reference evidence="3" key="2">
    <citation type="submission" date="2016-04" db="EMBL/GenBank/DDBJ databases">
        <authorList>
            <person name="Evans L.H."/>
            <person name="Alamgir A."/>
            <person name="Owens N."/>
            <person name="Weber N.D."/>
            <person name="Virtaneva K."/>
            <person name="Barbian K."/>
            <person name="Babar A."/>
            <person name="Rosenke K."/>
        </authorList>
    </citation>
    <scope>NUCLEOTIDE SEQUENCE</scope>
    <source>
        <strain evidence="3">P1</strain>
    </source>
</reference>
<name>A0A157T1Z4_SACSO</name>
<keyword evidence="1" id="KW-0472">Membrane</keyword>
<dbReference type="Proteomes" id="UP000076770">
    <property type="component" value="Chromosome i"/>
</dbReference>
<evidence type="ECO:0000313" key="3">
    <source>
        <dbReference type="EMBL" id="SAI85260.1"/>
    </source>
</evidence>
<sequence length="499" mass="55041">MRPKMLLLIPILLSLPTLALAANSSSPSLYVMYQQYSSTLQITPSHITYKYSSSFYNTTTSSTNDERTIKYNSNSFNVNVGPLTNYTGKVSVNVSPFSISITSQIPQLARVLLIEPGLIEEVVWAGFTNTTTTVKGLTYFNNTATLVLQFLNGSNFANITFTISHTQTTYQKALTLLLHKVNLTMTGEYQLTLTIQGTQPQRYSKMEFNYEGIRAQAPYNTSIAYYNGTYVPAMIWSSKASGLLATELTNLQGIVEFTDIEFFGVNGSVVGSLDNTFSSIYFTHQGFILNITYNSLNSRIKIVINPNAEYAKASVATTVLVNGNPAVVVITDQGVESTATVNLYHKVMVFGPTTLIYVNTTSSGAYITIFPNGSYEYVSQVEPSVTVSNITLGGKTYTTQIVNINNSSNYVIFNVSMAKNETFAVFKQGSNGMVELNPNNYFIYNGKIVVFDDPSMTYYIVYGYQPSSQSFSISSNLLLPIIIAIVFIVVVAILALRRR</sequence>
<protein>
    <recommendedName>
        <fullName evidence="6">Thermopsin</fullName>
    </recommendedName>
</protein>
<proteinExistence type="predicted"/>
<keyword evidence="1" id="KW-1133">Transmembrane helix</keyword>
<evidence type="ECO:0000313" key="5">
    <source>
        <dbReference type="Proteomes" id="UP000594632"/>
    </source>
</evidence>
<evidence type="ECO:0000256" key="1">
    <source>
        <dbReference type="SAM" id="Phobius"/>
    </source>
</evidence>
<reference evidence="2 5" key="3">
    <citation type="journal article" date="2020" name="Nat. Commun.">
        <title>The structures of two archaeal type IV pili illuminate evolutionary relationships.</title>
        <authorList>
            <person name="Wang F."/>
            <person name="Baquero D.P."/>
            <person name="Su Z."/>
            <person name="Beltran L.C."/>
            <person name="Prangishvili D."/>
            <person name="Krupovic M."/>
            <person name="Egelman E.H."/>
        </authorList>
    </citation>
    <scope>NUCLEOTIDE SEQUENCE [LARGE SCALE GENOMIC DNA]</scope>
    <source>
        <strain evidence="2 5">POZ149</strain>
    </source>
</reference>
<dbReference type="EMBL" id="CP050869">
    <property type="protein sequence ID" value="QPG48815.1"/>
    <property type="molecule type" value="Genomic_DNA"/>
</dbReference>
<dbReference type="EMBL" id="LT549890">
    <property type="protein sequence ID" value="SAI85260.1"/>
    <property type="molecule type" value="Genomic_DNA"/>
</dbReference>
<dbReference type="OrthoDB" id="34629at2157"/>
<evidence type="ECO:0008006" key="6">
    <source>
        <dbReference type="Google" id="ProtNLM"/>
    </source>
</evidence>